<keyword evidence="3" id="KW-0687">Ribonucleoprotein</keyword>
<keyword evidence="2 5" id="KW-0689">Ribosomal protein</keyword>
<dbReference type="InterPro" id="IPR035104">
    <property type="entry name" value="Ribosomal_protein_S1-like"/>
</dbReference>
<dbReference type="CDD" id="cd05688">
    <property type="entry name" value="S1_RPS1_repeat_ec3"/>
    <property type="match status" value="1"/>
</dbReference>
<evidence type="ECO:0000256" key="1">
    <source>
        <dbReference type="ARBA" id="ARBA00006767"/>
    </source>
</evidence>
<dbReference type="PROSITE" id="PS50126">
    <property type="entry name" value="S1"/>
    <property type="match status" value="3"/>
</dbReference>
<name>A0A101FXJ4_9CHLR</name>
<dbReference type="GO" id="GO:0003729">
    <property type="term" value="F:mRNA binding"/>
    <property type="evidence" value="ECO:0007669"/>
    <property type="project" value="TreeGrafter"/>
</dbReference>
<comment type="caution">
    <text evidence="5">The sequence shown here is derived from an EMBL/GenBank/DDBJ whole genome shotgun (WGS) entry which is preliminary data.</text>
</comment>
<comment type="similarity">
    <text evidence="1">Belongs to the bacterial ribosomal protein bS1 family.</text>
</comment>
<dbReference type="InterPro" id="IPR050437">
    <property type="entry name" value="Ribos_protein_bS1-like"/>
</dbReference>
<evidence type="ECO:0000313" key="5">
    <source>
        <dbReference type="EMBL" id="KUK46305.1"/>
    </source>
</evidence>
<dbReference type="GO" id="GO:0005840">
    <property type="term" value="C:ribosome"/>
    <property type="evidence" value="ECO:0007669"/>
    <property type="project" value="UniProtKB-KW"/>
</dbReference>
<dbReference type="Pfam" id="PF00575">
    <property type="entry name" value="S1"/>
    <property type="match status" value="3"/>
</dbReference>
<gene>
    <name evidence="5" type="ORF">XD73_0818</name>
</gene>
<feature type="domain" description="S1 motif" evidence="4">
    <location>
        <begin position="266"/>
        <end position="336"/>
    </location>
</feature>
<dbReference type="FunFam" id="2.40.50.140:FF:000051">
    <property type="entry name" value="RNA-binding transcriptional accessory protein"/>
    <property type="match status" value="1"/>
</dbReference>
<feature type="domain" description="S1 motif" evidence="4">
    <location>
        <begin position="181"/>
        <end position="249"/>
    </location>
</feature>
<accession>A0A101FXJ4</accession>
<dbReference type="SMART" id="SM00316">
    <property type="entry name" value="S1"/>
    <property type="match status" value="3"/>
</dbReference>
<dbReference type="InterPro" id="IPR003029">
    <property type="entry name" value="S1_domain"/>
</dbReference>
<dbReference type="SUPFAM" id="SSF50249">
    <property type="entry name" value="Nucleic acid-binding proteins"/>
    <property type="match status" value="3"/>
</dbReference>
<dbReference type="PATRIC" id="fig|167964.4.peg.551"/>
<evidence type="ECO:0000256" key="2">
    <source>
        <dbReference type="ARBA" id="ARBA00022980"/>
    </source>
</evidence>
<dbReference type="Gene3D" id="2.40.50.140">
    <property type="entry name" value="Nucleic acid-binding proteins"/>
    <property type="match status" value="3"/>
</dbReference>
<reference evidence="5 6" key="1">
    <citation type="journal article" date="2015" name="MBio">
        <title>Genome-Resolved Metagenomic Analysis Reveals Roles for Candidate Phyla and Other Microbial Community Members in Biogeochemical Transformations in Oil Reservoirs.</title>
        <authorList>
            <person name="Hu P."/>
            <person name="Tom L."/>
            <person name="Singh A."/>
            <person name="Thomas B.C."/>
            <person name="Baker B.J."/>
            <person name="Piceno Y.M."/>
            <person name="Andersen G.L."/>
            <person name="Banfield J.F."/>
        </authorList>
    </citation>
    <scope>NUCLEOTIDE SEQUENCE [LARGE SCALE GENOMIC DNA]</scope>
    <source>
        <strain evidence="5">46_16</strain>
    </source>
</reference>
<evidence type="ECO:0000313" key="6">
    <source>
        <dbReference type="Proteomes" id="UP000064249"/>
    </source>
</evidence>
<dbReference type="GO" id="GO:0006412">
    <property type="term" value="P:translation"/>
    <property type="evidence" value="ECO:0007669"/>
    <property type="project" value="TreeGrafter"/>
</dbReference>
<evidence type="ECO:0000256" key="3">
    <source>
        <dbReference type="ARBA" id="ARBA00023274"/>
    </source>
</evidence>
<sequence>MSADLNLGNFREGKGMQIQDHQAKQFDEPMEPDEGWWAAVLADEPYLEEDVLSNETLPLEEVDFDDHVSSQKTPAVNWEMVEKIFNNDEIVELHVVGHNRGGILVEGDEIHGFVPLSHLVDLPADISDDDREEYLFNYLDRKIDLKIIECEPEKDRVVFSERAALAKEGQRKYLLNNLVEGDVVSGVVTNITPFGAFVDLGGLEGLIHISELSWGRVKHPCEILNVNDKIETMVLQVSEEEGRIALSLKRLKKNPWEVLAAVLSPGDVIEARITSIVKYGAFAEIECGVEGLIHISSIDIPGDCEHIDDFLCEGQRVLVCVLSIDPKKRRLGLQLESCLSDNDESKE</sequence>
<dbReference type="AlphaFoldDB" id="A0A101FXJ4"/>
<dbReference type="EMBL" id="LGFU01000041">
    <property type="protein sequence ID" value="KUK46305.1"/>
    <property type="molecule type" value="Genomic_DNA"/>
</dbReference>
<organism evidence="5 6">
    <name type="scientific">Anaerolinea thermophila</name>
    <dbReference type="NCBI Taxonomy" id="167964"/>
    <lineage>
        <taxon>Bacteria</taxon>
        <taxon>Bacillati</taxon>
        <taxon>Chloroflexota</taxon>
        <taxon>Anaerolineae</taxon>
        <taxon>Anaerolineales</taxon>
        <taxon>Anaerolineaceae</taxon>
        <taxon>Anaerolinea</taxon>
    </lineage>
</organism>
<evidence type="ECO:0000259" key="4">
    <source>
        <dbReference type="PROSITE" id="PS50126"/>
    </source>
</evidence>
<dbReference type="Proteomes" id="UP000064249">
    <property type="component" value="Unassembled WGS sequence"/>
</dbReference>
<dbReference type="PANTHER" id="PTHR10724">
    <property type="entry name" value="30S RIBOSOMAL PROTEIN S1"/>
    <property type="match status" value="1"/>
</dbReference>
<dbReference type="GO" id="GO:0005737">
    <property type="term" value="C:cytoplasm"/>
    <property type="evidence" value="ECO:0007669"/>
    <property type="project" value="UniProtKB-ARBA"/>
</dbReference>
<dbReference type="PRINTS" id="PR00681">
    <property type="entry name" value="RIBOSOMALS1"/>
</dbReference>
<feature type="domain" description="S1 motif" evidence="4">
    <location>
        <begin position="88"/>
        <end position="162"/>
    </location>
</feature>
<dbReference type="GO" id="GO:0003735">
    <property type="term" value="F:structural constituent of ribosome"/>
    <property type="evidence" value="ECO:0007669"/>
    <property type="project" value="TreeGrafter"/>
</dbReference>
<dbReference type="InterPro" id="IPR012340">
    <property type="entry name" value="NA-bd_OB-fold"/>
</dbReference>
<protein>
    <submittedName>
        <fullName evidence="5">Putative 30S ribosomal protein S1</fullName>
    </submittedName>
</protein>
<proteinExistence type="inferred from homology"/>
<dbReference type="PANTHER" id="PTHR10724:SF7">
    <property type="entry name" value="SMALL RIBOSOMAL SUBUNIT PROTEIN BS1C"/>
    <property type="match status" value="1"/>
</dbReference>